<dbReference type="EMBL" id="CADCVB010000096">
    <property type="protein sequence ID" value="CAA9427268.1"/>
    <property type="molecule type" value="Genomic_DNA"/>
</dbReference>
<evidence type="ECO:0000259" key="2">
    <source>
        <dbReference type="PROSITE" id="PS51677"/>
    </source>
</evidence>
<dbReference type="InterPro" id="IPR002509">
    <property type="entry name" value="NODB_dom"/>
</dbReference>
<organism evidence="3">
    <name type="scientific">uncultured Rubrobacteraceae bacterium</name>
    <dbReference type="NCBI Taxonomy" id="349277"/>
    <lineage>
        <taxon>Bacteria</taxon>
        <taxon>Bacillati</taxon>
        <taxon>Actinomycetota</taxon>
        <taxon>Rubrobacteria</taxon>
        <taxon>Rubrobacterales</taxon>
        <taxon>Rubrobacteraceae</taxon>
        <taxon>environmental samples</taxon>
    </lineage>
</organism>
<dbReference type="GO" id="GO:0005975">
    <property type="term" value="P:carbohydrate metabolic process"/>
    <property type="evidence" value="ECO:0007669"/>
    <property type="project" value="InterPro"/>
</dbReference>
<evidence type="ECO:0000313" key="3">
    <source>
        <dbReference type="EMBL" id="CAA9427268.1"/>
    </source>
</evidence>
<evidence type="ECO:0000256" key="1">
    <source>
        <dbReference type="SAM" id="MobiDB-lite"/>
    </source>
</evidence>
<dbReference type="Pfam" id="PF01522">
    <property type="entry name" value="Polysacc_deac_1"/>
    <property type="match status" value="1"/>
</dbReference>
<sequence>METRGADSSHQKEGQVETRLGTEEAAVGRYREERRLVLSAGSGVSLVPSSRAALTFDDGPDPIWTPRVLDALRRADVPATFFVVTPLALEYPDLISAMLDAGHVVEFHCTEHVRHTHLSRREVEADTREGLHALRRLGVEPRFWRPPWGVLAPWTEEVAEDFGLTLAPWSADTRDWRGDAVQEMIRRIEPLLGPGTILLMHDALGPGALRRGCEETIALVEPLVTRLRSVGCEPALLTPPNVPVPTPAGPERREEVGA</sequence>
<dbReference type="PANTHER" id="PTHR10587">
    <property type="entry name" value="GLYCOSYL TRANSFERASE-RELATED"/>
    <property type="match status" value="1"/>
</dbReference>
<name>A0A6J4Q3U7_9ACTN</name>
<dbReference type="CDD" id="cd10917">
    <property type="entry name" value="CE4_NodB_like_6s_7s"/>
    <property type="match status" value="1"/>
</dbReference>
<dbReference type="InterPro" id="IPR011330">
    <property type="entry name" value="Glyco_hydro/deAcase_b/a-brl"/>
</dbReference>
<feature type="region of interest" description="Disordered" evidence="1">
    <location>
        <begin position="1"/>
        <end position="23"/>
    </location>
</feature>
<protein>
    <recommendedName>
        <fullName evidence="2">NodB homology domain-containing protein</fullName>
    </recommendedName>
</protein>
<feature type="domain" description="NodB homology" evidence="2">
    <location>
        <begin position="50"/>
        <end position="235"/>
    </location>
</feature>
<dbReference type="Gene3D" id="3.20.20.370">
    <property type="entry name" value="Glycoside hydrolase/deacetylase"/>
    <property type="match status" value="1"/>
</dbReference>
<dbReference type="GO" id="GO:0016810">
    <property type="term" value="F:hydrolase activity, acting on carbon-nitrogen (but not peptide) bonds"/>
    <property type="evidence" value="ECO:0007669"/>
    <property type="project" value="InterPro"/>
</dbReference>
<gene>
    <name evidence="3" type="ORF">AVDCRST_MAG78-1435</name>
</gene>
<accession>A0A6J4Q3U7</accession>
<dbReference type="InterPro" id="IPR050248">
    <property type="entry name" value="Polysacc_deacetylase_ArnD"/>
</dbReference>
<reference evidence="3" key="1">
    <citation type="submission" date="2020-02" db="EMBL/GenBank/DDBJ databases">
        <authorList>
            <person name="Meier V. D."/>
        </authorList>
    </citation>
    <scope>NUCLEOTIDE SEQUENCE</scope>
    <source>
        <strain evidence="3">AVDCRST_MAG78</strain>
    </source>
</reference>
<dbReference type="AlphaFoldDB" id="A0A6J4Q3U7"/>
<dbReference type="SUPFAM" id="SSF88713">
    <property type="entry name" value="Glycoside hydrolase/deacetylase"/>
    <property type="match status" value="1"/>
</dbReference>
<dbReference type="PROSITE" id="PS51677">
    <property type="entry name" value="NODB"/>
    <property type="match status" value="1"/>
</dbReference>
<feature type="compositionally biased region" description="Basic and acidic residues" evidence="1">
    <location>
        <begin position="1"/>
        <end position="22"/>
    </location>
</feature>
<proteinExistence type="predicted"/>